<dbReference type="AlphaFoldDB" id="A0A8S1SGL4"/>
<name>A0A8S1SGL4_9CILI</name>
<feature type="compositionally biased region" description="Polar residues" evidence="1">
    <location>
        <begin position="1"/>
        <end position="25"/>
    </location>
</feature>
<dbReference type="EMBL" id="CAJJDO010000008">
    <property type="protein sequence ID" value="CAD8139545.1"/>
    <property type="molecule type" value="Genomic_DNA"/>
</dbReference>
<dbReference type="OrthoDB" id="308649at2759"/>
<evidence type="ECO:0000256" key="1">
    <source>
        <dbReference type="SAM" id="MobiDB-lite"/>
    </source>
</evidence>
<comment type="caution">
    <text evidence="2">The sequence shown here is derived from an EMBL/GenBank/DDBJ whole genome shotgun (WGS) entry which is preliminary data.</text>
</comment>
<accession>A0A8S1SGL4</accession>
<organism evidence="2 3">
    <name type="scientific">Paramecium pentaurelia</name>
    <dbReference type="NCBI Taxonomy" id="43138"/>
    <lineage>
        <taxon>Eukaryota</taxon>
        <taxon>Sar</taxon>
        <taxon>Alveolata</taxon>
        <taxon>Ciliophora</taxon>
        <taxon>Intramacronucleata</taxon>
        <taxon>Oligohymenophorea</taxon>
        <taxon>Peniculida</taxon>
        <taxon>Parameciidae</taxon>
        <taxon>Paramecium</taxon>
    </lineage>
</organism>
<protein>
    <submittedName>
        <fullName evidence="2">Uncharacterized protein</fullName>
    </submittedName>
</protein>
<evidence type="ECO:0000313" key="3">
    <source>
        <dbReference type="Proteomes" id="UP000689195"/>
    </source>
</evidence>
<sequence>MAQEINQKILSYSNSQKQQHSQLPQKESMEIITQEYQNLIDKFSQEIFQAKQIKKEKNEKRSERLKNIPTFTNLLQKPQLDR</sequence>
<dbReference type="Proteomes" id="UP000689195">
    <property type="component" value="Unassembled WGS sequence"/>
</dbReference>
<proteinExistence type="predicted"/>
<reference evidence="2" key="1">
    <citation type="submission" date="2021-01" db="EMBL/GenBank/DDBJ databases">
        <authorList>
            <consortium name="Genoscope - CEA"/>
            <person name="William W."/>
        </authorList>
    </citation>
    <scope>NUCLEOTIDE SEQUENCE</scope>
</reference>
<keyword evidence="3" id="KW-1185">Reference proteome</keyword>
<evidence type="ECO:0000313" key="2">
    <source>
        <dbReference type="EMBL" id="CAD8139545.1"/>
    </source>
</evidence>
<gene>
    <name evidence="2" type="ORF">PPENT_87.1.T0080152</name>
</gene>
<feature type="region of interest" description="Disordered" evidence="1">
    <location>
        <begin position="1"/>
        <end position="26"/>
    </location>
</feature>